<evidence type="ECO:0000313" key="2">
    <source>
        <dbReference type="EMBL" id="OAF64763.1"/>
    </source>
</evidence>
<reference evidence="2 3" key="1">
    <citation type="submission" date="2016-04" db="EMBL/GenBank/DDBJ databases">
        <title>The genome of Intoshia linei affirms orthonectids as highly simplified spiralians.</title>
        <authorList>
            <person name="Mikhailov K.V."/>
            <person name="Slusarev G.S."/>
            <person name="Nikitin M.A."/>
            <person name="Logacheva M.D."/>
            <person name="Penin A."/>
            <person name="Aleoshin V."/>
            <person name="Panchin Y.V."/>
        </authorList>
    </citation>
    <scope>NUCLEOTIDE SEQUENCE [LARGE SCALE GENOMIC DNA]</scope>
    <source>
        <strain evidence="2">Intl2013</strain>
        <tissue evidence="2">Whole animal</tissue>
    </source>
</reference>
<dbReference type="EMBL" id="LWCA01001629">
    <property type="protein sequence ID" value="OAF64763.1"/>
    <property type="molecule type" value="Genomic_DNA"/>
</dbReference>
<feature type="chain" id="PRO_5008056691" description="CUB domain-containing protein" evidence="1">
    <location>
        <begin position="20"/>
        <end position="430"/>
    </location>
</feature>
<accession>A0A177ATR3</accession>
<organism evidence="2 3">
    <name type="scientific">Intoshia linei</name>
    <dbReference type="NCBI Taxonomy" id="1819745"/>
    <lineage>
        <taxon>Eukaryota</taxon>
        <taxon>Metazoa</taxon>
        <taxon>Spiralia</taxon>
        <taxon>Lophotrochozoa</taxon>
        <taxon>Mesozoa</taxon>
        <taxon>Orthonectida</taxon>
        <taxon>Rhopaluridae</taxon>
        <taxon>Intoshia</taxon>
    </lineage>
</organism>
<evidence type="ECO:0000256" key="1">
    <source>
        <dbReference type="SAM" id="SignalP"/>
    </source>
</evidence>
<feature type="signal peptide" evidence="1">
    <location>
        <begin position="1"/>
        <end position="19"/>
    </location>
</feature>
<dbReference type="Proteomes" id="UP000078046">
    <property type="component" value="Unassembled WGS sequence"/>
</dbReference>
<dbReference type="AlphaFoldDB" id="A0A177ATR3"/>
<evidence type="ECO:0008006" key="4">
    <source>
        <dbReference type="Google" id="ProtNLM"/>
    </source>
</evidence>
<comment type="caution">
    <text evidence="2">The sequence shown here is derived from an EMBL/GenBank/DDBJ whole genome shotgun (WGS) entry which is preliminary data.</text>
</comment>
<evidence type="ECO:0000313" key="3">
    <source>
        <dbReference type="Proteomes" id="UP000078046"/>
    </source>
</evidence>
<protein>
    <recommendedName>
        <fullName evidence="4">CUB domain-containing protein</fullName>
    </recommendedName>
</protein>
<sequence>MKKIFFVIILINKIYFNEGTWNVPSVEIEPKDSTCKNRNIFIGHFSYTCIDVCPFSEYSYDSASLKDINIICNGQDQYFSKDLLLEYFYSLYNGMHQCNFAISPYEDNFNFIATFIIINKTDSFQFDFDEVSILFTTYSFSITRNQNSNKYTYEEGSWVMLIVTKKYIKKSERKGEIKIKIKKDEFGYNYTTLQNNIKIVMKKVPVEETQIKISYIRFVALYNIKNLQNYEWYMDEQGHPNFDKNCKCANNNQYDTPTQTYPYKRSELKFVGPVPFFYDDLIDDVQSNDCLVMLNTTHYKITSVYEQGFRIYSPERAITDTSLLTKWISSPEYNIINVNVINKATVCSNDYVLVVRLVVSIQSIRVYTDNKTLYEIVCSPQYGCSSRWSGTLGFTIRDSKCKKIAIQLTRRSSDNTLPVAFINKISTFTK</sequence>
<proteinExistence type="predicted"/>
<gene>
    <name evidence="2" type="ORF">A3Q56_07526</name>
</gene>
<name>A0A177ATR3_9BILA</name>
<keyword evidence="1" id="KW-0732">Signal</keyword>
<keyword evidence="3" id="KW-1185">Reference proteome</keyword>